<dbReference type="Gene3D" id="3.40.190.10">
    <property type="entry name" value="Periplasmic binding protein-like II"/>
    <property type="match status" value="1"/>
</dbReference>
<organism evidence="2">
    <name type="scientific">Cupriavidus pinatubonensis (strain JMP 134 / LMG 1197)</name>
    <name type="common">Cupriavidus necator (strain JMP 134)</name>
    <dbReference type="NCBI Taxonomy" id="264198"/>
    <lineage>
        <taxon>Bacteria</taxon>
        <taxon>Pseudomonadati</taxon>
        <taxon>Pseudomonadota</taxon>
        <taxon>Betaproteobacteria</taxon>
        <taxon>Burkholderiales</taxon>
        <taxon>Burkholderiaceae</taxon>
        <taxon>Cupriavidus</taxon>
    </lineage>
</organism>
<dbReference type="AlphaFoldDB" id="Q46VM8"/>
<dbReference type="STRING" id="264198.Reut_A3448"/>
<dbReference type="PIRSF" id="PIRSF017082">
    <property type="entry name" value="YflP"/>
    <property type="match status" value="1"/>
</dbReference>
<dbReference type="SUPFAM" id="SSF53850">
    <property type="entry name" value="Periplasmic binding protein-like II"/>
    <property type="match status" value="1"/>
</dbReference>
<dbReference type="InterPro" id="IPR042100">
    <property type="entry name" value="Bug_dom1"/>
</dbReference>
<name>Q46VM8_CUPPJ</name>
<dbReference type="PANTHER" id="PTHR42928">
    <property type="entry name" value="TRICARBOXYLATE-BINDING PROTEIN"/>
    <property type="match status" value="1"/>
</dbReference>
<dbReference type="HOGENOM" id="CLU_045683_0_0_4"/>
<evidence type="ECO:0000313" key="2">
    <source>
        <dbReference type="EMBL" id="AAZ62806.1"/>
    </source>
</evidence>
<accession>Q46VM8</accession>
<proteinExistence type="inferred from homology"/>
<dbReference type="OrthoDB" id="8678477at2"/>
<dbReference type="InterPro" id="IPR005064">
    <property type="entry name" value="BUG"/>
</dbReference>
<protein>
    <submittedName>
        <fullName evidence="2">Uncharacterized protein UPF0065</fullName>
    </submittedName>
</protein>
<dbReference type="CDD" id="cd13578">
    <property type="entry name" value="PBP2_Bug27"/>
    <property type="match status" value="1"/>
</dbReference>
<evidence type="ECO:0000256" key="1">
    <source>
        <dbReference type="ARBA" id="ARBA00006987"/>
    </source>
</evidence>
<comment type="similarity">
    <text evidence="1">Belongs to the UPF0065 (bug) family.</text>
</comment>
<sequence length="360" mass="37225">MPNWQPSLPKAQAAAWRAHYHQASVVPIPKNPIRAMTTKTTLLRAASAATLALSTLAAHASGWPTKPITLVVGYTAGGSVDLVARTVAPELGKRLGQSVVIENLGGAGGTIGASKVVKAEADGYTLLLGSGSEVSIARLTNPAVRYDGEKDLAPITFVGTQPMVLVGKTALSAKNAAELIELAKAQPGKLSYASSGVGTPLNLAGELIKQQGKVNITHVPYKGASAMATDLLGGQIDLAVMVLSSALPHIQAGRVKAYGVTEAKRSGVAPNVPALAETPALKGVDMGVWFGLMGPAGTPRPVIDRLNTEMQAVLAMPDVKKKLAEAGVEVAPGNPAQFGAFIKRETGRYRTIVQTAGIRE</sequence>
<dbReference type="Pfam" id="PF03401">
    <property type="entry name" value="TctC"/>
    <property type="match status" value="1"/>
</dbReference>
<dbReference type="Gene3D" id="3.40.190.150">
    <property type="entry name" value="Bordetella uptake gene, domain 1"/>
    <property type="match status" value="1"/>
</dbReference>
<dbReference type="EMBL" id="CP000090">
    <property type="protein sequence ID" value="AAZ62806.1"/>
    <property type="molecule type" value="Genomic_DNA"/>
</dbReference>
<dbReference type="eggNOG" id="COG3181">
    <property type="taxonomic scope" value="Bacteria"/>
</dbReference>
<dbReference type="PANTHER" id="PTHR42928:SF5">
    <property type="entry name" value="BLR1237 PROTEIN"/>
    <property type="match status" value="1"/>
</dbReference>
<gene>
    <name evidence="2" type="ordered locus">Reut_A3448</name>
</gene>
<reference evidence="2" key="1">
    <citation type="submission" date="2005-08" db="EMBL/GenBank/DDBJ databases">
        <title>Complete sequence of Chromosome1 of Ralstonia eutropha JMP134.</title>
        <authorList>
            <person name="Copeland A."/>
            <person name="Lucas S."/>
            <person name="Lapidus A."/>
            <person name="Barry K."/>
            <person name="Detter J.C."/>
            <person name="Glavina T."/>
            <person name="Hammon N."/>
            <person name="Israni S."/>
            <person name="Pitluck S."/>
            <person name="Goltsman E."/>
            <person name="Martinez M."/>
            <person name="Schmutz J."/>
            <person name="Larimer F."/>
            <person name="Land M."/>
            <person name="Lykidis A."/>
            <person name="Richardson P."/>
        </authorList>
    </citation>
    <scope>NUCLEOTIDE SEQUENCE</scope>
    <source>
        <strain evidence="2">JMP134</strain>
    </source>
</reference>
<dbReference type="KEGG" id="reu:Reut_A3448"/>